<organism evidence="6 7">
    <name type="scientific">Paracoccus stylophorae</name>
    <dbReference type="NCBI Taxonomy" id="659350"/>
    <lineage>
        <taxon>Bacteria</taxon>
        <taxon>Pseudomonadati</taxon>
        <taxon>Pseudomonadota</taxon>
        <taxon>Alphaproteobacteria</taxon>
        <taxon>Rhodobacterales</taxon>
        <taxon>Paracoccaceae</taxon>
        <taxon>Paracoccus</taxon>
    </lineage>
</organism>
<evidence type="ECO:0000256" key="4">
    <source>
        <dbReference type="ARBA" id="ARBA00023239"/>
    </source>
</evidence>
<dbReference type="Pfam" id="PF04828">
    <property type="entry name" value="GFA"/>
    <property type="match status" value="1"/>
</dbReference>
<dbReference type="RefSeq" id="WP_272859402.1">
    <property type="nucleotide sequence ID" value="NZ_CP067134.1"/>
</dbReference>
<keyword evidence="2" id="KW-0479">Metal-binding</keyword>
<evidence type="ECO:0000313" key="6">
    <source>
        <dbReference type="EMBL" id="WCR11299.1"/>
    </source>
</evidence>
<evidence type="ECO:0000256" key="2">
    <source>
        <dbReference type="ARBA" id="ARBA00022723"/>
    </source>
</evidence>
<reference evidence="6 7" key="1">
    <citation type="submission" date="2021-01" db="EMBL/GenBank/DDBJ databases">
        <title>Biogeographic distribution of Paracoccus.</title>
        <authorList>
            <person name="Hollensteiner J."/>
            <person name="Leineberger J."/>
            <person name="Brinkhoff T."/>
            <person name="Daniel R."/>
        </authorList>
    </citation>
    <scope>NUCLEOTIDE SEQUENCE [LARGE SCALE GENOMIC DNA]</scope>
    <source>
        <strain evidence="6 7">LMG25392</strain>
    </source>
</reference>
<proteinExistence type="inferred from homology"/>
<keyword evidence="3" id="KW-0862">Zinc</keyword>
<dbReference type="SUPFAM" id="SSF51316">
    <property type="entry name" value="Mss4-like"/>
    <property type="match status" value="1"/>
</dbReference>
<dbReference type="EMBL" id="CP067134">
    <property type="protein sequence ID" value="WCR11299.1"/>
    <property type="molecule type" value="Genomic_DNA"/>
</dbReference>
<sequence length="132" mass="14364">MTHSDSSEMRGRCLCGAVRFSGLLAGPDVTACHCGQCRRWSGHLWASFHLDAPRIEGQALRWYPSSPQAERGFCSVCGTSLFWRPFGRDTLSVSAGAIDNPTGLALERHIFVADKGDYYDIADGLPQKDGSA</sequence>
<dbReference type="InterPro" id="IPR011057">
    <property type="entry name" value="Mss4-like_sf"/>
</dbReference>
<name>A0ABY7SWS3_9RHOB</name>
<feature type="domain" description="CENP-V/GFA" evidence="5">
    <location>
        <begin position="9"/>
        <end position="120"/>
    </location>
</feature>
<dbReference type="PROSITE" id="PS51891">
    <property type="entry name" value="CENP_V_GFA"/>
    <property type="match status" value="1"/>
</dbReference>
<dbReference type="Proteomes" id="UP001218412">
    <property type="component" value="Chromosome"/>
</dbReference>
<protein>
    <submittedName>
        <fullName evidence="6">GFA family protein</fullName>
    </submittedName>
</protein>
<keyword evidence="4" id="KW-0456">Lyase</keyword>
<evidence type="ECO:0000256" key="1">
    <source>
        <dbReference type="ARBA" id="ARBA00005495"/>
    </source>
</evidence>
<dbReference type="InterPro" id="IPR006913">
    <property type="entry name" value="CENP-V/GFA"/>
</dbReference>
<dbReference type="Gene3D" id="3.90.1590.10">
    <property type="entry name" value="glutathione-dependent formaldehyde- activating enzyme (gfa)"/>
    <property type="match status" value="1"/>
</dbReference>
<dbReference type="PANTHER" id="PTHR33337">
    <property type="entry name" value="GFA DOMAIN-CONTAINING PROTEIN"/>
    <property type="match status" value="1"/>
</dbReference>
<dbReference type="PANTHER" id="PTHR33337:SF40">
    <property type="entry name" value="CENP-V_GFA DOMAIN-CONTAINING PROTEIN-RELATED"/>
    <property type="match status" value="1"/>
</dbReference>
<gene>
    <name evidence="6" type="ORF">JHW45_02530</name>
</gene>
<keyword evidence="7" id="KW-1185">Reference proteome</keyword>
<comment type="similarity">
    <text evidence="1">Belongs to the Gfa family.</text>
</comment>
<accession>A0ABY7SWS3</accession>
<evidence type="ECO:0000259" key="5">
    <source>
        <dbReference type="PROSITE" id="PS51891"/>
    </source>
</evidence>
<evidence type="ECO:0000256" key="3">
    <source>
        <dbReference type="ARBA" id="ARBA00022833"/>
    </source>
</evidence>
<evidence type="ECO:0000313" key="7">
    <source>
        <dbReference type="Proteomes" id="UP001218412"/>
    </source>
</evidence>